<name>A0A8J9VJ60_9NEOP</name>
<accession>A0A8J9VJ60</accession>
<protein>
    <recommendedName>
        <fullName evidence="3">SYO1-like TPR repeats domain-containing protein</fullName>
    </recommendedName>
</protein>
<feature type="region of interest" description="Disordered" evidence="2">
    <location>
        <begin position="310"/>
        <end position="340"/>
    </location>
</feature>
<dbReference type="PANTHER" id="PTHR13347">
    <property type="entry name" value="HEAT REPEAT-CONTAINING PROTEIN 3"/>
    <property type="match status" value="1"/>
</dbReference>
<evidence type="ECO:0000256" key="1">
    <source>
        <dbReference type="ARBA" id="ARBA00049983"/>
    </source>
</evidence>
<dbReference type="InterPro" id="IPR057990">
    <property type="entry name" value="TPR_SYO1"/>
</dbReference>
<feature type="domain" description="SYO1-like TPR repeats" evidence="3">
    <location>
        <begin position="352"/>
        <end position="613"/>
    </location>
</feature>
<dbReference type="PANTHER" id="PTHR13347:SF1">
    <property type="entry name" value="HEAT REPEAT-CONTAINING PROTEIN 3"/>
    <property type="match status" value="1"/>
</dbReference>
<dbReference type="GO" id="GO:0042273">
    <property type="term" value="P:ribosomal large subunit biogenesis"/>
    <property type="evidence" value="ECO:0007669"/>
    <property type="project" value="TreeGrafter"/>
</dbReference>
<dbReference type="InterPro" id="IPR052616">
    <property type="entry name" value="SYO1-like"/>
</dbReference>
<sequence>MGKVRKRKQNKGSNDVVSSNVDEEELIVDSKENAIQTIIDQLQTANVEEKYCGLQTFAMLIENPETLEQMINRGLLKIVGPLLIDQAAPVRNAAAGSLRNVSAIHSDLCDILMEHDIMTPLICYFHQYTEFRTPDPSSNTTDEDIDTFIQCTNLLLNICESSGLAVKYLGNSKVLDSIFPRYLDLPTFGPDVVTAVLQCLFVVLEENPVGIAKIKTSSEQQLKELLFLENIMNQILGTLAKTLSVDHRLASNQLSSNVPLGDAAGKVEVPKGKEGLQLQKQIKSVMQILDAQQNALEIIANICSCEIEESTSDEPVSSESDEADEEMCTSSAETQSSTPEAVLSEDVLPPVILEAFISLEIYDKVWARTQMPPENVLLILKEYEGSQLIYKKLVNLQTKALLCINNLLLSLPLENLGGINGVYKIWVEAGKMAFKQNSENLNLLEAATSAMRAGLDKIKLKINENLSETNLFHELALSDIEIMLTGIRECQVAEIRSNLIRMIGSLALLLVSKLNDTTTNVICTITEFILDQAHKENEVWVLAEAIDTLVDLYAEDDTDVLAVRVKLMDKLKILAPILKNKARQQNKLPKEYRVLVNTATSNLPRFIKYKKQRLAALK</sequence>
<dbReference type="Proteomes" id="UP000838878">
    <property type="component" value="Chromosome 6"/>
</dbReference>
<dbReference type="OrthoDB" id="288703at2759"/>
<evidence type="ECO:0000259" key="3">
    <source>
        <dbReference type="Pfam" id="PF25567"/>
    </source>
</evidence>
<gene>
    <name evidence="4" type="ORF">BINO364_LOCUS12681</name>
</gene>
<dbReference type="SUPFAM" id="SSF48371">
    <property type="entry name" value="ARM repeat"/>
    <property type="match status" value="1"/>
</dbReference>
<dbReference type="AlphaFoldDB" id="A0A8J9VJ60"/>
<proteinExistence type="inferred from homology"/>
<feature type="compositionally biased region" description="Polar residues" evidence="2">
    <location>
        <begin position="328"/>
        <end position="339"/>
    </location>
</feature>
<dbReference type="GO" id="GO:0051082">
    <property type="term" value="F:unfolded protein binding"/>
    <property type="evidence" value="ECO:0007669"/>
    <property type="project" value="TreeGrafter"/>
</dbReference>
<dbReference type="InterPro" id="IPR011989">
    <property type="entry name" value="ARM-like"/>
</dbReference>
<dbReference type="GO" id="GO:0006606">
    <property type="term" value="P:protein import into nucleus"/>
    <property type="evidence" value="ECO:0007669"/>
    <property type="project" value="TreeGrafter"/>
</dbReference>
<feature type="non-terminal residue" evidence="4">
    <location>
        <position position="618"/>
    </location>
</feature>
<dbReference type="EMBL" id="OV170226">
    <property type="protein sequence ID" value="CAH0727325.1"/>
    <property type="molecule type" value="Genomic_DNA"/>
</dbReference>
<comment type="similarity">
    <text evidence="1">Belongs to the nuclear import and ribosome assembly adapter family.</text>
</comment>
<evidence type="ECO:0000256" key="2">
    <source>
        <dbReference type="SAM" id="MobiDB-lite"/>
    </source>
</evidence>
<organism evidence="4 5">
    <name type="scientific">Brenthis ino</name>
    <name type="common">lesser marbled fritillary</name>
    <dbReference type="NCBI Taxonomy" id="405034"/>
    <lineage>
        <taxon>Eukaryota</taxon>
        <taxon>Metazoa</taxon>
        <taxon>Ecdysozoa</taxon>
        <taxon>Arthropoda</taxon>
        <taxon>Hexapoda</taxon>
        <taxon>Insecta</taxon>
        <taxon>Pterygota</taxon>
        <taxon>Neoptera</taxon>
        <taxon>Endopterygota</taxon>
        <taxon>Lepidoptera</taxon>
        <taxon>Glossata</taxon>
        <taxon>Ditrysia</taxon>
        <taxon>Papilionoidea</taxon>
        <taxon>Nymphalidae</taxon>
        <taxon>Heliconiinae</taxon>
        <taxon>Argynnini</taxon>
        <taxon>Brenthis</taxon>
    </lineage>
</organism>
<keyword evidence="5" id="KW-1185">Reference proteome</keyword>
<reference evidence="4" key="1">
    <citation type="submission" date="2021-12" db="EMBL/GenBank/DDBJ databases">
        <authorList>
            <person name="Martin H S."/>
        </authorList>
    </citation>
    <scope>NUCLEOTIDE SEQUENCE</scope>
</reference>
<evidence type="ECO:0000313" key="4">
    <source>
        <dbReference type="EMBL" id="CAH0727325.1"/>
    </source>
</evidence>
<dbReference type="InterPro" id="IPR016024">
    <property type="entry name" value="ARM-type_fold"/>
</dbReference>
<evidence type="ECO:0000313" key="5">
    <source>
        <dbReference type="Proteomes" id="UP000838878"/>
    </source>
</evidence>
<dbReference type="Gene3D" id="1.25.10.10">
    <property type="entry name" value="Leucine-rich Repeat Variant"/>
    <property type="match status" value="1"/>
</dbReference>
<dbReference type="Pfam" id="PF25567">
    <property type="entry name" value="TPR_SYO1"/>
    <property type="match status" value="1"/>
</dbReference>